<keyword evidence="1" id="KW-0677">Repeat</keyword>
<dbReference type="Proteomes" id="UP001360560">
    <property type="component" value="Unassembled WGS sequence"/>
</dbReference>
<dbReference type="PROSITE" id="PS50030">
    <property type="entry name" value="UBA"/>
    <property type="match status" value="2"/>
</dbReference>
<dbReference type="AlphaFoldDB" id="A0AAV5QS53"/>
<feature type="compositionally biased region" description="Polar residues" evidence="6">
    <location>
        <begin position="221"/>
        <end position="230"/>
    </location>
</feature>
<feature type="domain" description="Ubiquitin-like" evidence="8">
    <location>
        <begin position="1"/>
        <end position="76"/>
    </location>
</feature>
<evidence type="ECO:0000313" key="10">
    <source>
        <dbReference type="Proteomes" id="UP001360560"/>
    </source>
</evidence>
<dbReference type="SMART" id="SM00165">
    <property type="entry name" value="UBA"/>
    <property type="match status" value="2"/>
</dbReference>
<dbReference type="PRINTS" id="PR01839">
    <property type="entry name" value="RAD23PROTEIN"/>
</dbReference>
<evidence type="ECO:0000256" key="1">
    <source>
        <dbReference type="ARBA" id="ARBA00022737"/>
    </source>
</evidence>
<keyword evidence="2 5" id="KW-0227">DNA damage</keyword>
<dbReference type="PANTHER" id="PTHR10621:SF0">
    <property type="entry name" value="UV EXCISION REPAIR PROTEIN RAD23"/>
    <property type="match status" value="1"/>
</dbReference>
<comment type="caution">
    <text evidence="9">The sequence shown here is derived from an EMBL/GenBank/DDBJ whole genome shotgun (WGS) entry which is preliminary data.</text>
</comment>
<evidence type="ECO:0000256" key="3">
    <source>
        <dbReference type="ARBA" id="ARBA00023204"/>
    </source>
</evidence>
<keyword evidence="5" id="KW-0963">Cytoplasm</keyword>
<dbReference type="InterPro" id="IPR004806">
    <property type="entry name" value="Rad23"/>
</dbReference>
<feature type="domain" description="UBA" evidence="7">
    <location>
        <begin position="321"/>
        <end position="361"/>
    </location>
</feature>
<dbReference type="GO" id="GO:0005654">
    <property type="term" value="C:nucleoplasm"/>
    <property type="evidence" value="ECO:0007669"/>
    <property type="project" value="TreeGrafter"/>
</dbReference>
<dbReference type="GO" id="GO:0006289">
    <property type="term" value="P:nucleotide-excision repair"/>
    <property type="evidence" value="ECO:0007669"/>
    <property type="project" value="UniProtKB-UniRule"/>
</dbReference>
<dbReference type="CDD" id="cd01805">
    <property type="entry name" value="Ubl_Rad23"/>
    <property type="match status" value="1"/>
</dbReference>
<evidence type="ECO:0000313" key="9">
    <source>
        <dbReference type="EMBL" id="GMM37410.1"/>
    </source>
</evidence>
<dbReference type="SMART" id="SM00213">
    <property type="entry name" value="UBQ"/>
    <property type="match status" value="1"/>
</dbReference>
<dbReference type="InterPro" id="IPR015360">
    <property type="entry name" value="XPC-bd"/>
</dbReference>
<feature type="domain" description="UBA" evidence="7">
    <location>
        <begin position="134"/>
        <end position="174"/>
    </location>
</feature>
<dbReference type="InterPro" id="IPR029071">
    <property type="entry name" value="Ubiquitin-like_domsf"/>
</dbReference>
<dbReference type="Pfam" id="PF09280">
    <property type="entry name" value="XPC-binding"/>
    <property type="match status" value="1"/>
</dbReference>
<sequence length="362" mass="38452">MQIVFKDFSKKKHPVDVEPSDTIATVKEKLGEVLGVETSRLKFVFSGRVLQDAKTVEECKLKDEDQVIYMVSKAKAKAVEPAPAAATESAPVEASGPTTTSTTEQSAPATESTPATTAPTNTSGISSGDFAAGSEREAMINNIIEMGYERSQVEQALLAAYNNPDRAVEYLLTGIPESARRRLERPTPSAEASAPAAESTTEDAAVSTGNSGNLFEQAAAISQQPNQQHSAGGAPGGGGNEQFSRLRELLAEDPTMMDTVLNEIASSNPQLAGLIQQDPEAFARLIMGEGGDEDALAGFSGAIGDEADEGEEGSIQIEISERDQEAINRLCELGFDRNTVIQVYFACDKNEEAAADLLFRDV</sequence>
<dbReference type="GO" id="GO:0005829">
    <property type="term" value="C:cytosol"/>
    <property type="evidence" value="ECO:0007669"/>
    <property type="project" value="TreeGrafter"/>
</dbReference>
<dbReference type="RefSeq" id="XP_064854406.1">
    <property type="nucleotide sequence ID" value="XM_064998334.1"/>
</dbReference>
<dbReference type="CDD" id="cd14281">
    <property type="entry name" value="UBA2_Rad23_like"/>
    <property type="match status" value="1"/>
</dbReference>
<dbReference type="Pfam" id="PF00627">
    <property type="entry name" value="UBA"/>
    <property type="match status" value="2"/>
</dbReference>
<comment type="similarity">
    <text evidence="5">Belongs to the RAD23 family.</text>
</comment>
<reference evidence="9 10" key="1">
    <citation type="journal article" date="2023" name="Elife">
        <title>Identification of key yeast species and microbe-microbe interactions impacting larval growth of Drosophila in the wild.</title>
        <authorList>
            <person name="Mure A."/>
            <person name="Sugiura Y."/>
            <person name="Maeda R."/>
            <person name="Honda K."/>
            <person name="Sakurai N."/>
            <person name="Takahashi Y."/>
            <person name="Watada M."/>
            <person name="Katoh T."/>
            <person name="Gotoh A."/>
            <person name="Gotoh Y."/>
            <person name="Taniguchi I."/>
            <person name="Nakamura K."/>
            <person name="Hayashi T."/>
            <person name="Katayama T."/>
            <person name="Uemura T."/>
            <person name="Hattori Y."/>
        </authorList>
    </citation>
    <scope>NUCLEOTIDE SEQUENCE [LARGE SCALE GENOMIC DNA]</scope>
    <source>
        <strain evidence="9 10">SC-9</strain>
    </source>
</reference>
<proteinExistence type="inferred from homology"/>
<accession>A0AAV5QS53</accession>
<feature type="compositionally biased region" description="Polar residues" evidence="6">
    <location>
        <begin position="96"/>
        <end position="105"/>
    </location>
</feature>
<dbReference type="InterPro" id="IPR009060">
    <property type="entry name" value="UBA-like_sf"/>
</dbReference>
<dbReference type="Gene3D" id="1.10.8.10">
    <property type="entry name" value="DNA helicase RuvA subunit, C-terminal domain"/>
    <property type="match status" value="2"/>
</dbReference>
<dbReference type="GO" id="GO:0043130">
    <property type="term" value="F:ubiquitin binding"/>
    <property type="evidence" value="ECO:0007669"/>
    <property type="project" value="UniProtKB-UniRule"/>
</dbReference>
<dbReference type="GO" id="GO:0043161">
    <property type="term" value="P:proteasome-mediated ubiquitin-dependent protein catabolic process"/>
    <property type="evidence" value="ECO:0007669"/>
    <property type="project" value="UniProtKB-UniRule"/>
</dbReference>
<name>A0AAV5QS53_9ASCO</name>
<keyword evidence="10" id="KW-1185">Reference proteome</keyword>
<dbReference type="Pfam" id="PF00240">
    <property type="entry name" value="ubiquitin"/>
    <property type="match status" value="1"/>
</dbReference>
<dbReference type="SUPFAM" id="SSF46934">
    <property type="entry name" value="UBA-like"/>
    <property type="match status" value="2"/>
</dbReference>
<dbReference type="PROSITE" id="PS50053">
    <property type="entry name" value="UBIQUITIN_2"/>
    <property type="match status" value="1"/>
</dbReference>
<dbReference type="Gene3D" id="3.10.20.90">
    <property type="entry name" value="Phosphatidylinositol 3-kinase Catalytic Subunit, Chain A, domain 1"/>
    <property type="match status" value="1"/>
</dbReference>
<feature type="region of interest" description="Disordered" evidence="6">
    <location>
        <begin position="80"/>
        <end position="132"/>
    </location>
</feature>
<dbReference type="SUPFAM" id="SSF54236">
    <property type="entry name" value="Ubiquitin-like"/>
    <property type="match status" value="1"/>
</dbReference>
<feature type="region of interest" description="Disordered" evidence="6">
    <location>
        <begin position="179"/>
        <end position="209"/>
    </location>
</feature>
<dbReference type="FunFam" id="1.10.8.10:FF:000003">
    <property type="entry name" value="UV excision repair protein RAD23 homolog"/>
    <property type="match status" value="1"/>
</dbReference>
<feature type="compositionally biased region" description="Low complexity" evidence="6">
    <location>
        <begin position="106"/>
        <end position="123"/>
    </location>
</feature>
<dbReference type="NCBIfam" id="TIGR00601">
    <property type="entry name" value="rad23"/>
    <property type="match status" value="1"/>
</dbReference>
<dbReference type="GO" id="GO:0070628">
    <property type="term" value="F:proteasome binding"/>
    <property type="evidence" value="ECO:0007669"/>
    <property type="project" value="TreeGrafter"/>
</dbReference>
<comment type="function">
    <text evidence="5">Multiubiquitin chain receptor involved in modulation of proteasomal degradation. Involved in nucleotide excision repair.</text>
</comment>
<dbReference type="Gene3D" id="1.10.10.540">
    <property type="entry name" value="XPC-binding domain"/>
    <property type="match status" value="1"/>
</dbReference>
<keyword evidence="4 5" id="KW-0539">Nucleus</keyword>
<keyword evidence="3 5" id="KW-0234">DNA repair</keyword>
<evidence type="ECO:0000256" key="6">
    <source>
        <dbReference type="SAM" id="MobiDB-lite"/>
    </source>
</evidence>
<dbReference type="InterPro" id="IPR036353">
    <property type="entry name" value="XPC-bd_sf"/>
</dbReference>
<dbReference type="PANTHER" id="PTHR10621">
    <property type="entry name" value="UV EXCISION REPAIR PROTEIN RAD23"/>
    <property type="match status" value="1"/>
</dbReference>
<feature type="region of interest" description="Disordered" evidence="6">
    <location>
        <begin position="221"/>
        <end position="242"/>
    </location>
</feature>
<dbReference type="InterPro" id="IPR000626">
    <property type="entry name" value="Ubiquitin-like_dom"/>
</dbReference>
<dbReference type="GO" id="GO:0031593">
    <property type="term" value="F:polyubiquitin modification-dependent protein binding"/>
    <property type="evidence" value="ECO:0007669"/>
    <property type="project" value="UniProtKB-UniRule"/>
</dbReference>
<protein>
    <recommendedName>
        <fullName evidence="5">UV excision repair protein RAD23</fullName>
    </recommendedName>
</protein>
<evidence type="ECO:0000256" key="4">
    <source>
        <dbReference type="ARBA" id="ARBA00023242"/>
    </source>
</evidence>
<evidence type="ECO:0000259" key="8">
    <source>
        <dbReference type="PROSITE" id="PS50053"/>
    </source>
</evidence>
<feature type="compositionally biased region" description="Low complexity" evidence="6">
    <location>
        <begin position="80"/>
        <end position="95"/>
    </location>
</feature>
<evidence type="ECO:0000256" key="5">
    <source>
        <dbReference type="RuleBase" id="RU367049"/>
    </source>
</evidence>
<gene>
    <name evidence="9" type="ORF">DASC09_047350</name>
</gene>
<dbReference type="EMBL" id="BTFZ01000011">
    <property type="protein sequence ID" value="GMM37410.1"/>
    <property type="molecule type" value="Genomic_DNA"/>
</dbReference>
<dbReference type="FunFam" id="1.10.8.10:FF:000002">
    <property type="entry name" value="UV excision repair protein RAD23 homolog"/>
    <property type="match status" value="1"/>
</dbReference>
<evidence type="ECO:0000259" key="7">
    <source>
        <dbReference type="PROSITE" id="PS50030"/>
    </source>
</evidence>
<comment type="subcellular location">
    <subcellularLocation>
        <location evidence="5">Nucleus</location>
    </subcellularLocation>
    <subcellularLocation>
        <location evidence="5">Cytoplasm</location>
    </subcellularLocation>
</comment>
<dbReference type="GeneID" id="90075385"/>
<dbReference type="GO" id="GO:0003684">
    <property type="term" value="F:damaged DNA binding"/>
    <property type="evidence" value="ECO:0007669"/>
    <property type="project" value="UniProtKB-UniRule"/>
</dbReference>
<feature type="compositionally biased region" description="Low complexity" evidence="6">
    <location>
        <begin position="186"/>
        <end position="205"/>
    </location>
</feature>
<dbReference type="SUPFAM" id="SSF101238">
    <property type="entry name" value="XPC-binding domain"/>
    <property type="match status" value="1"/>
</dbReference>
<evidence type="ECO:0000256" key="2">
    <source>
        <dbReference type="ARBA" id="ARBA00022763"/>
    </source>
</evidence>
<organism evidence="9 10">
    <name type="scientific">Saccharomycopsis crataegensis</name>
    <dbReference type="NCBI Taxonomy" id="43959"/>
    <lineage>
        <taxon>Eukaryota</taxon>
        <taxon>Fungi</taxon>
        <taxon>Dikarya</taxon>
        <taxon>Ascomycota</taxon>
        <taxon>Saccharomycotina</taxon>
        <taxon>Saccharomycetes</taxon>
        <taxon>Saccharomycopsidaceae</taxon>
        <taxon>Saccharomycopsis</taxon>
    </lineage>
</organism>
<dbReference type="InterPro" id="IPR015940">
    <property type="entry name" value="UBA"/>
</dbReference>